<dbReference type="InterPro" id="IPR041118">
    <property type="entry name" value="Rx_N"/>
</dbReference>
<dbReference type="Gene3D" id="3.80.10.10">
    <property type="entry name" value="Ribonuclease Inhibitor"/>
    <property type="match status" value="1"/>
</dbReference>
<dbReference type="SUPFAM" id="SSF52540">
    <property type="entry name" value="P-loop containing nucleoside triphosphate hydrolases"/>
    <property type="match status" value="1"/>
</dbReference>
<evidence type="ECO:0000259" key="7">
    <source>
        <dbReference type="Pfam" id="PF18052"/>
    </source>
</evidence>
<accession>A0AAN7FJ15</accession>
<gene>
    <name evidence="10" type="ORF">RGQ29_018652</name>
</gene>
<dbReference type="PANTHER" id="PTHR36766">
    <property type="entry name" value="PLANT BROAD-SPECTRUM MILDEW RESISTANCE PROTEIN RPW8"/>
    <property type="match status" value="1"/>
</dbReference>
<feature type="domain" description="R13L1/DRL21-like LRR repeat region" evidence="9">
    <location>
        <begin position="692"/>
        <end position="804"/>
    </location>
</feature>
<dbReference type="Gene3D" id="1.20.5.4130">
    <property type="match status" value="1"/>
</dbReference>
<evidence type="ECO:0000259" key="9">
    <source>
        <dbReference type="Pfam" id="PF25019"/>
    </source>
</evidence>
<dbReference type="Pfam" id="PF25019">
    <property type="entry name" value="LRR_R13L1-DRL21"/>
    <property type="match status" value="1"/>
</dbReference>
<feature type="domain" description="Disease resistance protein winged helix" evidence="8">
    <location>
        <begin position="429"/>
        <end position="502"/>
    </location>
</feature>
<evidence type="ECO:0000256" key="2">
    <source>
        <dbReference type="ARBA" id="ARBA00022737"/>
    </source>
</evidence>
<evidence type="ECO:0000256" key="3">
    <source>
        <dbReference type="ARBA" id="ARBA00022741"/>
    </source>
</evidence>
<keyword evidence="5" id="KW-0067">ATP-binding</keyword>
<keyword evidence="11" id="KW-1185">Reference proteome</keyword>
<dbReference type="GO" id="GO:0043531">
    <property type="term" value="F:ADP binding"/>
    <property type="evidence" value="ECO:0007669"/>
    <property type="project" value="InterPro"/>
</dbReference>
<dbReference type="PRINTS" id="PR00364">
    <property type="entry name" value="DISEASERSIST"/>
</dbReference>
<dbReference type="InterPro" id="IPR056789">
    <property type="entry name" value="LRR_R13L1-DRL21"/>
</dbReference>
<dbReference type="Gene3D" id="3.40.50.300">
    <property type="entry name" value="P-loop containing nucleotide triphosphate hydrolases"/>
    <property type="match status" value="1"/>
</dbReference>
<dbReference type="EMBL" id="JAXUIC010000004">
    <property type="protein sequence ID" value="KAK4594997.1"/>
    <property type="molecule type" value="Genomic_DNA"/>
</dbReference>
<evidence type="ECO:0000313" key="11">
    <source>
        <dbReference type="Proteomes" id="UP001324115"/>
    </source>
</evidence>
<keyword evidence="3" id="KW-0547">Nucleotide-binding</keyword>
<dbReference type="InterPro" id="IPR036388">
    <property type="entry name" value="WH-like_DNA-bd_sf"/>
</dbReference>
<keyword evidence="1" id="KW-0433">Leucine-rich repeat</keyword>
<protein>
    <recommendedName>
        <fullName evidence="12">Disease resistance protein RGA3</fullName>
    </recommendedName>
</protein>
<dbReference type="InterPro" id="IPR042197">
    <property type="entry name" value="Apaf_helical"/>
</dbReference>
<evidence type="ECO:0008006" key="12">
    <source>
        <dbReference type="Google" id="ProtNLM"/>
    </source>
</evidence>
<feature type="domain" description="Disease resistance N-terminal" evidence="7">
    <location>
        <begin position="18"/>
        <end position="94"/>
    </location>
</feature>
<dbReference type="Pfam" id="PF23559">
    <property type="entry name" value="WHD_DRP"/>
    <property type="match status" value="1"/>
</dbReference>
<dbReference type="GO" id="GO:0051707">
    <property type="term" value="P:response to other organism"/>
    <property type="evidence" value="ECO:0007669"/>
    <property type="project" value="UniProtKB-ARBA"/>
</dbReference>
<dbReference type="InterPro" id="IPR032675">
    <property type="entry name" value="LRR_dom_sf"/>
</dbReference>
<reference evidence="10 11" key="1">
    <citation type="journal article" date="2023" name="G3 (Bethesda)">
        <title>A haplotype-resolved chromosome-scale genome for Quercus rubra L. provides insights into the genetics of adaptive traits for red oak species.</title>
        <authorList>
            <person name="Kapoor B."/>
            <person name="Jenkins J."/>
            <person name="Schmutz J."/>
            <person name="Zhebentyayeva T."/>
            <person name="Kuelheim C."/>
            <person name="Coggeshall M."/>
            <person name="Heim C."/>
            <person name="Lasky J.R."/>
            <person name="Leites L."/>
            <person name="Islam-Faridi N."/>
            <person name="Romero-Severson J."/>
            <person name="DeLeo V.L."/>
            <person name="Lucas S.M."/>
            <person name="Lazic D."/>
            <person name="Gailing O."/>
            <person name="Carlson J."/>
            <person name="Staton M."/>
        </authorList>
    </citation>
    <scope>NUCLEOTIDE SEQUENCE [LARGE SCALE GENOMIC DNA]</scope>
    <source>
        <strain evidence="10">Pseudo-F2</strain>
    </source>
</reference>
<comment type="caution">
    <text evidence="10">The sequence shown here is derived from an EMBL/GenBank/DDBJ whole genome shotgun (WGS) entry which is preliminary data.</text>
</comment>
<evidence type="ECO:0000256" key="4">
    <source>
        <dbReference type="ARBA" id="ARBA00022821"/>
    </source>
</evidence>
<evidence type="ECO:0000259" key="8">
    <source>
        <dbReference type="Pfam" id="PF23559"/>
    </source>
</evidence>
<evidence type="ECO:0000259" key="6">
    <source>
        <dbReference type="Pfam" id="PF00931"/>
    </source>
</evidence>
<dbReference type="Gene3D" id="1.10.8.430">
    <property type="entry name" value="Helical domain of apoptotic protease-activating factors"/>
    <property type="match status" value="1"/>
</dbReference>
<dbReference type="SUPFAM" id="SSF52058">
    <property type="entry name" value="L domain-like"/>
    <property type="match status" value="1"/>
</dbReference>
<feature type="domain" description="NB-ARC" evidence="6">
    <location>
        <begin position="199"/>
        <end position="347"/>
    </location>
</feature>
<organism evidence="10 11">
    <name type="scientific">Quercus rubra</name>
    <name type="common">Northern red oak</name>
    <name type="synonym">Quercus borealis</name>
    <dbReference type="NCBI Taxonomy" id="3512"/>
    <lineage>
        <taxon>Eukaryota</taxon>
        <taxon>Viridiplantae</taxon>
        <taxon>Streptophyta</taxon>
        <taxon>Embryophyta</taxon>
        <taxon>Tracheophyta</taxon>
        <taxon>Spermatophyta</taxon>
        <taxon>Magnoliopsida</taxon>
        <taxon>eudicotyledons</taxon>
        <taxon>Gunneridae</taxon>
        <taxon>Pentapetalae</taxon>
        <taxon>rosids</taxon>
        <taxon>fabids</taxon>
        <taxon>Fagales</taxon>
        <taxon>Fagaceae</taxon>
        <taxon>Quercus</taxon>
    </lineage>
</organism>
<proteinExistence type="predicted"/>
<dbReference type="AlphaFoldDB" id="A0AAN7FJ15"/>
<dbReference type="Proteomes" id="UP001324115">
    <property type="component" value="Unassembled WGS sequence"/>
</dbReference>
<dbReference type="GO" id="GO:0005524">
    <property type="term" value="F:ATP binding"/>
    <property type="evidence" value="ECO:0007669"/>
    <property type="project" value="UniProtKB-KW"/>
</dbReference>
<dbReference type="Pfam" id="PF00931">
    <property type="entry name" value="NB-ARC"/>
    <property type="match status" value="1"/>
</dbReference>
<dbReference type="Pfam" id="PF18052">
    <property type="entry name" value="Rx_N"/>
    <property type="match status" value="1"/>
</dbReference>
<dbReference type="InterPro" id="IPR027417">
    <property type="entry name" value="P-loop_NTPase"/>
</dbReference>
<name>A0AAN7FJ15_QUERU</name>
<keyword evidence="4" id="KW-0611">Plant defense</keyword>
<evidence type="ECO:0000256" key="1">
    <source>
        <dbReference type="ARBA" id="ARBA00022614"/>
    </source>
</evidence>
<dbReference type="Gene3D" id="1.10.10.10">
    <property type="entry name" value="Winged helix-like DNA-binding domain superfamily/Winged helix DNA-binding domain"/>
    <property type="match status" value="1"/>
</dbReference>
<dbReference type="InterPro" id="IPR058922">
    <property type="entry name" value="WHD_DRP"/>
</dbReference>
<dbReference type="PANTHER" id="PTHR36766:SF45">
    <property type="entry name" value="NB-ARC DOMAIN-CONTAINING PROTEIN"/>
    <property type="match status" value="1"/>
</dbReference>
<dbReference type="GO" id="GO:0006952">
    <property type="term" value="P:defense response"/>
    <property type="evidence" value="ECO:0007669"/>
    <property type="project" value="UniProtKB-KW"/>
</dbReference>
<dbReference type="InterPro" id="IPR002182">
    <property type="entry name" value="NB-ARC"/>
</dbReference>
<keyword evidence="2" id="KW-0677">Repeat</keyword>
<evidence type="ECO:0000313" key="10">
    <source>
        <dbReference type="EMBL" id="KAK4594997.1"/>
    </source>
</evidence>
<evidence type="ECO:0000256" key="5">
    <source>
        <dbReference type="ARBA" id="ARBA00022840"/>
    </source>
</evidence>
<sequence>MADTLLIDLFKQLGSIAVQLAKQEINLLVGVDEEVQKLQGKLGMIKAMLDDAVERHAMKQRTEKLWLEQLQNQYYEMDDILDTWNTARIRAETEKEEGKPTDTSTPAVVKKKKVCSFVPSPSCCFNLSLRHDVGHMIRKLNEKLDMIFKDKATCGIDFNRQPEVVERPTTTSFVDVSHIIGRDTYRDELLRNLLGVGGLEERNSYCVISLVGMDGIGKTTLAQLVYNHPDVQAHFQKRMWISIIKEIDLEHGPLNDTELETLLRKIHDLIMDKKFFLVLDDVWIEDSKKWEPFKHALKNGVHGSRILVTTRKHRASEVMGSVHPINLEVLSGEECWSIFSKIAFSNEEQLKYLEDIGRKLASKCKGLPPAAKTLGSLMQNKRSREQWNKILDSHMWELEDIEKGLMAPLLLSYYELSSTMRRCFSFCAVFAKDYRFSRDQSVLHWIAQGYIESKANMELEDIVEEYFEKLAMRSFFQDFWHDEDNDDKIKSCKMHDIVHDFAQFMSKNESFEIDGDKKLEIDCQSARHLHLKISKEMQRLESIYHAKSLRTLFLLSHDMDYEFEMLLSNSFHHFKCLRTLILDCPIKKLLDAVENLIHLRCLFISENVEIVELPETFCNLCNLQTLKIENHVCFKKLPQGMSKQINLRHLIFNDHYYSNDVVFPKGIGKLIGLRTLSEFNIGDKNDREGCKLGELKNLNQLRGTLKIYGMENVVNVDEAHNAQLKDKIHLRGLVLMFEKLAFNKREERMENDVKVLTALELPPNLQRLSIRGYKGNTIYPTLPSLGQLPFLEVLGIDGLDNVKKVGYEFLGIKDSKNKKDYGIIFPNLKSLRFLDMENWEEWIGMEVTGEEEENDNGIVTNPIITKIMPRLQSLKIIACNKLKSLPNYLLTAPLLKKLEISGSRLLRERYQRGTGENWHKISHISIIRLDWKWVQLHDEPQFDSKYIN</sequence>